<protein>
    <submittedName>
        <fullName evidence="1">Uncharacterized protein</fullName>
    </submittedName>
</protein>
<sequence length="37" mass="4186">MHCDPGYQIYPDRYRLLTEPVRLSLILGGSLKPPTNA</sequence>
<comment type="caution">
    <text evidence="1">The sequence shown here is derived from an EMBL/GenBank/DDBJ whole genome shotgun (WGS) entry which is preliminary data.</text>
</comment>
<proteinExistence type="predicted"/>
<evidence type="ECO:0000313" key="2">
    <source>
        <dbReference type="Proteomes" id="UP000575083"/>
    </source>
</evidence>
<dbReference type="AlphaFoldDB" id="A0A7X0PI77"/>
<reference evidence="1 2" key="1">
    <citation type="submission" date="2020-08" db="EMBL/GenBank/DDBJ databases">
        <title>Functional genomics of gut bacteria from endangered species of beetles.</title>
        <authorList>
            <person name="Carlos-Shanley C."/>
        </authorList>
    </citation>
    <scope>NUCLEOTIDE SEQUENCE [LARGE SCALE GENOMIC DNA]</scope>
    <source>
        <strain evidence="1 2">S00198</strain>
    </source>
</reference>
<accession>A0A7X0PI77</accession>
<gene>
    <name evidence="1" type="ORF">HNP48_005113</name>
</gene>
<evidence type="ECO:0000313" key="1">
    <source>
        <dbReference type="EMBL" id="MBB6562403.1"/>
    </source>
</evidence>
<dbReference type="EMBL" id="JACHLK010000012">
    <property type="protein sequence ID" value="MBB6562403.1"/>
    <property type="molecule type" value="Genomic_DNA"/>
</dbReference>
<dbReference type="Proteomes" id="UP000575083">
    <property type="component" value="Unassembled WGS sequence"/>
</dbReference>
<keyword evidence="2" id="KW-1185">Reference proteome</keyword>
<name>A0A7X0PI77_9BURK</name>
<organism evidence="1 2">
    <name type="scientific">Acidovorax soli</name>
    <dbReference type="NCBI Taxonomy" id="592050"/>
    <lineage>
        <taxon>Bacteria</taxon>
        <taxon>Pseudomonadati</taxon>
        <taxon>Pseudomonadota</taxon>
        <taxon>Betaproteobacteria</taxon>
        <taxon>Burkholderiales</taxon>
        <taxon>Comamonadaceae</taxon>
        <taxon>Acidovorax</taxon>
    </lineage>
</organism>